<dbReference type="InterPro" id="IPR038152">
    <property type="entry name" value="Carbam_trans_C_sf"/>
</dbReference>
<dbReference type="PANTHER" id="PTHR34847:SF1">
    <property type="entry name" value="NODULATION PROTEIN U"/>
    <property type="match status" value="1"/>
</dbReference>
<proteinExistence type="predicted"/>
<evidence type="ECO:0000313" key="3">
    <source>
        <dbReference type="Proteomes" id="UP001596417"/>
    </source>
</evidence>
<keyword evidence="3" id="KW-1185">Reference proteome</keyword>
<dbReference type="Pfam" id="PF16861">
    <property type="entry name" value="Carbam_trans_C"/>
    <property type="match status" value="1"/>
</dbReference>
<evidence type="ECO:0000313" key="2">
    <source>
        <dbReference type="EMBL" id="MFC7193272.1"/>
    </source>
</evidence>
<name>A0ABD5YXV0_9EURY</name>
<protein>
    <submittedName>
        <fullName evidence="2">Carbamoyltransferase C-terminal domain-containing protein</fullName>
    </submittedName>
</protein>
<dbReference type="Gene3D" id="3.90.870.20">
    <property type="entry name" value="Carbamoyltransferase, C-terminal domain"/>
    <property type="match status" value="1"/>
</dbReference>
<dbReference type="InterPro" id="IPR031730">
    <property type="entry name" value="Carbam_trans_C"/>
</dbReference>
<dbReference type="RefSeq" id="WP_390207117.1">
    <property type="nucleotide sequence ID" value="NZ_JBHSZC010000006.1"/>
</dbReference>
<dbReference type="AlphaFoldDB" id="A0ABD5YXV0"/>
<reference evidence="2 3" key="1">
    <citation type="journal article" date="2019" name="Int. J. Syst. Evol. Microbiol.">
        <title>The Global Catalogue of Microorganisms (GCM) 10K type strain sequencing project: providing services to taxonomists for standard genome sequencing and annotation.</title>
        <authorList>
            <consortium name="The Broad Institute Genomics Platform"/>
            <consortium name="The Broad Institute Genome Sequencing Center for Infectious Disease"/>
            <person name="Wu L."/>
            <person name="Ma J."/>
        </authorList>
    </citation>
    <scope>NUCLEOTIDE SEQUENCE [LARGE SCALE GENOMIC DNA]</scope>
    <source>
        <strain evidence="2 3">RDMS1</strain>
    </source>
</reference>
<evidence type="ECO:0000259" key="1">
    <source>
        <dbReference type="Pfam" id="PF16861"/>
    </source>
</evidence>
<organism evidence="2 3">
    <name type="scientific">Halocatena marina</name>
    <dbReference type="NCBI Taxonomy" id="2934937"/>
    <lineage>
        <taxon>Archaea</taxon>
        <taxon>Methanobacteriati</taxon>
        <taxon>Methanobacteriota</taxon>
        <taxon>Stenosarchaea group</taxon>
        <taxon>Halobacteria</taxon>
        <taxon>Halobacteriales</taxon>
        <taxon>Natronomonadaceae</taxon>
        <taxon>Halocatena</taxon>
    </lineage>
</organism>
<gene>
    <name evidence="2" type="ORF">ACFQL7_28110</name>
</gene>
<dbReference type="PANTHER" id="PTHR34847">
    <property type="entry name" value="NODULATION PROTEIN U"/>
    <property type="match status" value="1"/>
</dbReference>
<dbReference type="InterPro" id="IPR051338">
    <property type="entry name" value="NodU/CmcH_Carbamoyltrnsfr"/>
</dbReference>
<dbReference type="EMBL" id="JBHTAX010000007">
    <property type="protein sequence ID" value="MFC7193272.1"/>
    <property type="molecule type" value="Genomic_DNA"/>
</dbReference>
<sequence length="172" mass="19371">MAERIADGALVGWFQGRLELGPRALGNRSILADPRTIDSRDQVNAYVKHREDWRPFAPSMLEAAADDYLKTDRSAPFMITAAAVTPERRDEIPAVLHPADGTTRPQTVREDQTPRYYRLLRAFEDLTNVPVLLNTSFNDHGEPIVTTPKEAITDFYGMGLDYLVLEDVVVEK</sequence>
<comment type="caution">
    <text evidence="2">The sequence shown here is derived from an EMBL/GenBank/DDBJ whole genome shotgun (WGS) entry which is preliminary data.</text>
</comment>
<accession>A0ABD5YXV0</accession>
<feature type="domain" description="Carbamoyltransferase C-terminal" evidence="1">
    <location>
        <begin position="2"/>
        <end position="172"/>
    </location>
</feature>
<dbReference type="Proteomes" id="UP001596417">
    <property type="component" value="Unassembled WGS sequence"/>
</dbReference>